<evidence type="ECO:0000256" key="4">
    <source>
        <dbReference type="ARBA" id="ARBA00023015"/>
    </source>
</evidence>
<dbReference type="PANTHER" id="PTHR46481">
    <property type="entry name" value="ZINC FINGER BED DOMAIN-CONTAINING PROTEIN 4"/>
    <property type="match status" value="1"/>
</dbReference>
<dbReference type="Pfam" id="PF02892">
    <property type="entry name" value="zf-BED"/>
    <property type="match status" value="1"/>
</dbReference>
<accession>A0A3N0YR01</accession>
<evidence type="ECO:0000313" key="8">
    <source>
        <dbReference type="EMBL" id="ROL48291.1"/>
    </source>
</evidence>
<name>A0A3N0YR01_ANAGA</name>
<keyword evidence="5" id="KW-0804">Transcription</keyword>
<protein>
    <submittedName>
        <fullName evidence="8">Zinc finger BED domain-containing protein 1</fullName>
    </submittedName>
</protein>
<dbReference type="AlphaFoldDB" id="A0A3N0YR01"/>
<dbReference type="InterPro" id="IPR052035">
    <property type="entry name" value="ZnF_BED_domain_contain"/>
</dbReference>
<keyword evidence="2 6" id="KW-0863">Zinc-finger</keyword>
<dbReference type="Proteomes" id="UP000281406">
    <property type="component" value="Unassembled WGS sequence"/>
</dbReference>
<evidence type="ECO:0000256" key="6">
    <source>
        <dbReference type="PROSITE-ProRule" id="PRU00027"/>
    </source>
</evidence>
<sequence>MDKRIFPPPTKVKSKIWENFGFYAKPDSQTLDMSHAICKNCKIKVKYSGNTTNLSLHMSRHHPDQPALVAAGRPSSSTYLSSQKQPTMPDAFISKLLPSSQRSQKITNALMRFICQDLRPYSVVENNGFRQLLHECEPRYTIPTRQFLTETAIPRLYDEVKRDVLLSLSSAQRVSVSCDAWTSRATQSYVTITCHYISPQWELVSHVLQTRVMFENHTGANIADLLNDVMHEWGIKDKDPVLVTDSASNMAVAAELAKLVHVRCFAHCLNLAAQRALKLPKVSRLLGRVRSITTFFRKSTIACHVLHEKQKVLGLPEHKLMTDVCTRWNSAHDMLERFVEQQPAICAALLSTEVRKNAKDLWTLTEADITCAEDVIKVLKPLKLATHVMSEEKTPTVSIIAPLHAQLSHGTQIEATDSAVTREIKIAVTGDLEKRYDREMPLLNMTSALDPRFKELPFLKEENRQEVYTKMAMEASQISLATTYYESTQELQVTYKHPDPASQTEAVKRSARSRARRKRSVLAEDEVGLWKCATIDLMSDEEDGIVGGVSGWIVRPPSFRS</sequence>
<evidence type="ECO:0000256" key="2">
    <source>
        <dbReference type="ARBA" id="ARBA00022771"/>
    </source>
</evidence>
<evidence type="ECO:0000313" key="9">
    <source>
        <dbReference type="Proteomes" id="UP000281406"/>
    </source>
</evidence>
<comment type="caution">
    <text evidence="8">The sequence shown here is derived from an EMBL/GenBank/DDBJ whole genome shotgun (WGS) entry which is preliminary data.</text>
</comment>
<dbReference type="GO" id="GO:0008270">
    <property type="term" value="F:zinc ion binding"/>
    <property type="evidence" value="ECO:0007669"/>
    <property type="project" value="UniProtKB-KW"/>
</dbReference>
<feature type="domain" description="BED-type" evidence="7">
    <location>
        <begin position="11"/>
        <end position="69"/>
    </location>
</feature>
<organism evidence="8 9">
    <name type="scientific">Anabarilius grahami</name>
    <name type="common">Kanglang fish</name>
    <name type="synonym">Barilius grahami</name>
    <dbReference type="NCBI Taxonomy" id="495550"/>
    <lineage>
        <taxon>Eukaryota</taxon>
        <taxon>Metazoa</taxon>
        <taxon>Chordata</taxon>
        <taxon>Craniata</taxon>
        <taxon>Vertebrata</taxon>
        <taxon>Euteleostomi</taxon>
        <taxon>Actinopterygii</taxon>
        <taxon>Neopterygii</taxon>
        <taxon>Teleostei</taxon>
        <taxon>Ostariophysi</taxon>
        <taxon>Cypriniformes</taxon>
        <taxon>Xenocyprididae</taxon>
        <taxon>Xenocypridinae</taxon>
        <taxon>Xenocypridinae incertae sedis</taxon>
        <taxon>Anabarilius</taxon>
    </lineage>
</organism>
<evidence type="ECO:0000256" key="3">
    <source>
        <dbReference type="ARBA" id="ARBA00022833"/>
    </source>
</evidence>
<dbReference type="PROSITE" id="PS50808">
    <property type="entry name" value="ZF_BED"/>
    <property type="match status" value="1"/>
</dbReference>
<dbReference type="SUPFAM" id="SSF140996">
    <property type="entry name" value="Hermes dimerisation domain"/>
    <property type="match status" value="1"/>
</dbReference>
<dbReference type="EMBL" id="RJVU01031169">
    <property type="protein sequence ID" value="ROL48291.1"/>
    <property type="molecule type" value="Genomic_DNA"/>
</dbReference>
<dbReference type="GO" id="GO:0003677">
    <property type="term" value="F:DNA binding"/>
    <property type="evidence" value="ECO:0007669"/>
    <property type="project" value="InterPro"/>
</dbReference>
<dbReference type="PANTHER" id="PTHR46481:SF4">
    <property type="entry name" value="ZINC FINGER BED DOMAIN-CONTAINING PROTEIN 4"/>
    <property type="match status" value="1"/>
</dbReference>
<dbReference type="Gene3D" id="1.10.10.1070">
    <property type="entry name" value="Zinc finger, BED domain-containing"/>
    <property type="match status" value="1"/>
</dbReference>
<keyword evidence="3" id="KW-0862">Zinc</keyword>
<dbReference type="InterPro" id="IPR003656">
    <property type="entry name" value="Znf_BED"/>
</dbReference>
<evidence type="ECO:0000259" key="7">
    <source>
        <dbReference type="PROSITE" id="PS50808"/>
    </source>
</evidence>
<gene>
    <name evidence="8" type="ORF">DPX16_5685</name>
</gene>
<dbReference type="InterPro" id="IPR036236">
    <property type="entry name" value="Znf_C2H2_sf"/>
</dbReference>
<keyword evidence="4" id="KW-0805">Transcription regulation</keyword>
<reference evidence="8 9" key="1">
    <citation type="submission" date="2018-10" db="EMBL/GenBank/DDBJ databases">
        <title>Genome assembly for a Yunnan-Guizhou Plateau 3E fish, Anabarilius grahami (Regan), and its evolutionary and genetic applications.</title>
        <authorList>
            <person name="Jiang W."/>
        </authorList>
    </citation>
    <scope>NUCLEOTIDE SEQUENCE [LARGE SCALE GENOMIC DNA]</scope>
    <source>
        <strain evidence="8">AG-KIZ</strain>
        <tissue evidence="8">Muscle</tissue>
    </source>
</reference>
<dbReference type="SUPFAM" id="SSF57667">
    <property type="entry name" value="beta-beta-alpha zinc fingers"/>
    <property type="match status" value="1"/>
</dbReference>
<keyword evidence="9" id="KW-1185">Reference proteome</keyword>
<dbReference type="SUPFAM" id="SSF53098">
    <property type="entry name" value="Ribonuclease H-like"/>
    <property type="match status" value="1"/>
</dbReference>
<evidence type="ECO:0000256" key="5">
    <source>
        <dbReference type="ARBA" id="ARBA00023163"/>
    </source>
</evidence>
<keyword evidence="1" id="KW-0479">Metal-binding</keyword>
<proteinExistence type="predicted"/>
<evidence type="ECO:0000256" key="1">
    <source>
        <dbReference type="ARBA" id="ARBA00022723"/>
    </source>
</evidence>
<dbReference type="SMART" id="SM00614">
    <property type="entry name" value="ZnF_BED"/>
    <property type="match status" value="1"/>
</dbReference>
<dbReference type="InterPro" id="IPR012337">
    <property type="entry name" value="RNaseH-like_sf"/>
</dbReference>
<dbReference type="OrthoDB" id="109171at2759"/>